<name>A0A1M4T638_9BACT</name>
<sequence length="416" mass="44359">MVQCSKNGGTSGGNPPPNPTTFSISGLEYDPHIVTLRPDLTSFTFYGKINFANAKGGVHQLRLTTSAGADLTQDIPANSEVSGILTGVFQVGLSATPATYTFDIWIIDGKGNISNKLSGTVQVVIDDSGKSWQETTISSTYQPNKIIWANSQFMAVGHAGIVITSNSVSGWTLQHTGTNNMLWGITWSGTQYVAVGENKTILTSPDGINWTIRSIGDVSDFRLYGIVWSGSKFIAVGANMANNQTEIQESTDGIVWTASPFTVHSGELTSIAWSGNLFVAVGSYFVEGTRKPLLLTSPNGIDWTNRSSSATGGYSLNDVIWTRSKFVTVGSGVSGFSNDGINWSYVANPAIGLLGVCYSGKTFVGAGNGIYTSSDGVNWTQAYPDDHLYTIRSVAWSGYQYVAVGKVMSMLVSPGY</sequence>
<evidence type="ECO:0000256" key="1">
    <source>
        <dbReference type="SAM" id="MobiDB-lite"/>
    </source>
</evidence>
<dbReference type="EMBL" id="FQUU01000001">
    <property type="protein sequence ID" value="SHE39919.1"/>
    <property type="molecule type" value="Genomic_DNA"/>
</dbReference>
<dbReference type="Proteomes" id="UP000184048">
    <property type="component" value="Unassembled WGS sequence"/>
</dbReference>
<organism evidence="2 3">
    <name type="scientific">Flavisolibacter ginsengisoli DSM 18119</name>
    <dbReference type="NCBI Taxonomy" id="1121884"/>
    <lineage>
        <taxon>Bacteria</taxon>
        <taxon>Pseudomonadati</taxon>
        <taxon>Bacteroidota</taxon>
        <taxon>Chitinophagia</taxon>
        <taxon>Chitinophagales</taxon>
        <taxon>Chitinophagaceae</taxon>
        <taxon>Flavisolibacter</taxon>
    </lineage>
</organism>
<dbReference type="RefSeq" id="WP_072833505.1">
    <property type="nucleotide sequence ID" value="NZ_FQUU01000001.1"/>
</dbReference>
<evidence type="ECO:0000313" key="3">
    <source>
        <dbReference type="Proteomes" id="UP000184048"/>
    </source>
</evidence>
<gene>
    <name evidence="2" type="ORF">SAMN02745131_00357</name>
</gene>
<proteinExistence type="predicted"/>
<dbReference type="SUPFAM" id="SSF110296">
    <property type="entry name" value="Oligoxyloglucan reducing end-specific cellobiohydrolase"/>
    <property type="match status" value="1"/>
</dbReference>
<protein>
    <submittedName>
        <fullName evidence="2">Uncharacterized protein</fullName>
    </submittedName>
</protein>
<feature type="region of interest" description="Disordered" evidence="1">
    <location>
        <begin position="1"/>
        <end position="24"/>
    </location>
</feature>
<evidence type="ECO:0000313" key="2">
    <source>
        <dbReference type="EMBL" id="SHE39919.1"/>
    </source>
</evidence>
<dbReference type="OrthoDB" id="2082473at2"/>
<keyword evidence="3" id="KW-1185">Reference proteome</keyword>
<accession>A0A1M4T638</accession>
<reference evidence="2 3" key="1">
    <citation type="submission" date="2016-11" db="EMBL/GenBank/DDBJ databases">
        <authorList>
            <person name="Jaros S."/>
            <person name="Januszkiewicz K."/>
            <person name="Wedrychowicz H."/>
        </authorList>
    </citation>
    <scope>NUCLEOTIDE SEQUENCE [LARGE SCALE GENOMIC DNA]</scope>
    <source>
        <strain evidence="2 3">DSM 18119</strain>
    </source>
</reference>
<dbReference type="AlphaFoldDB" id="A0A1M4T638"/>